<sequence length="111" mass="12541">VEYQSLSKKNTGSAEQALLTNHRRGTHVRRRHPNPPRWLRRSLYTAPHLCLPLVGCLPSSHATGTQRDKALAEASMTQYVCALIRRSLIPTHTVRLCLRGMVSRDALLVYL</sequence>
<feature type="compositionally biased region" description="Polar residues" evidence="1">
    <location>
        <begin position="1"/>
        <end position="14"/>
    </location>
</feature>
<feature type="region of interest" description="Disordered" evidence="1">
    <location>
        <begin position="1"/>
        <end position="36"/>
    </location>
</feature>
<protein>
    <submittedName>
        <fullName evidence="2">Uncharacterized protein</fullName>
    </submittedName>
</protein>
<name>A0A5K3FPF5_MESCO</name>
<reference evidence="2" key="1">
    <citation type="submission" date="2019-11" db="UniProtKB">
        <authorList>
            <consortium name="WormBaseParasite"/>
        </authorList>
    </citation>
    <scope>IDENTIFICATION</scope>
</reference>
<evidence type="ECO:0000256" key="1">
    <source>
        <dbReference type="SAM" id="MobiDB-lite"/>
    </source>
</evidence>
<proteinExistence type="predicted"/>
<accession>A0A5K3FPF5</accession>
<dbReference type="WBParaSite" id="MCU_008919-RA">
    <property type="protein sequence ID" value="MCU_008919-RA"/>
    <property type="gene ID" value="MCU_008919"/>
</dbReference>
<feature type="compositionally biased region" description="Basic residues" evidence="1">
    <location>
        <begin position="21"/>
        <end position="36"/>
    </location>
</feature>
<evidence type="ECO:0000313" key="2">
    <source>
        <dbReference type="WBParaSite" id="MCU_008919-RA"/>
    </source>
</evidence>
<organism evidence="2">
    <name type="scientific">Mesocestoides corti</name>
    <name type="common">Flatworm</name>
    <dbReference type="NCBI Taxonomy" id="53468"/>
    <lineage>
        <taxon>Eukaryota</taxon>
        <taxon>Metazoa</taxon>
        <taxon>Spiralia</taxon>
        <taxon>Lophotrochozoa</taxon>
        <taxon>Platyhelminthes</taxon>
        <taxon>Cestoda</taxon>
        <taxon>Eucestoda</taxon>
        <taxon>Cyclophyllidea</taxon>
        <taxon>Mesocestoididae</taxon>
        <taxon>Mesocestoides</taxon>
    </lineage>
</organism>
<dbReference type="AlphaFoldDB" id="A0A5K3FPF5"/>